<reference evidence="2" key="2">
    <citation type="submission" date="2025-09" db="UniProtKB">
        <authorList>
            <consortium name="Ensembl"/>
        </authorList>
    </citation>
    <scope>IDENTIFICATION</scope>
</reference>
<accession>A0A672K1C1</accession>
<dbReference type="InParanoid" id="A0A672K1C1"/>
<keyword evidence="1" id="KW-1133">Transmembrane helix</keyword>
<keyword evidence="3" id="KW-1185">Reference proteome</keyword>
<protein>
    <submittedName>
        <fullName evidence="2">Uncharacterized protein</fullName>
    </submittedName>
</protein>
<reference evidence="2" key="1">
    <citation type="submission" date="2025-08" db="UniProtKB">
        <authorList>
            <consortium name="Ensembl"/>
        </authorList>
    </citation>
    <scope>IDENTIFICATION</scope>
</reference>
<dbReference type="Proteomes" id="UP000472262">
    <property type="component" value="Unassembled WGS sequence"/>
</dbReference>
<dbReference type="OMA" id="CPWILNT"/>
<dbReference type="AlphaFoldDB" id="A0A672K1C1"/>
<keyword evidence="1" id="KW-0472">Membrane</keyword>
<evidence type="ECO:0000313" key="3">
    <source>
        <dbReference type="Proteomes" id="UP000472262"/>
    </source>
</evidence>
<keyword evidence="1" id="KW-0812">Transmembrane</keyword>
<feature type="transmembrane region" description="Helical" evidence="1">
    <location>
        <begin position="28"/>
        <end position="47"/>
    </location>
</feature>
<sequence>MSCLFPASWHFSLSPVVLQRFLLPSFRQLLLLGLLAGVMGLLYLLLVTGKGQYSWLREDRHIHT</sequence>
<organism evidence="2 3">
    <name type="scientific">Sinocyclocheilus grahami</name>
    <name type="common">Dianchi golden-line fish</name>
    <name type="synonym">Barbus grahami</name>
    <dbReference type="NCBI Taxonomy" id="75366"/>
    <lineage>
        <taxon>Eukaryota</taxon>
        <taxon>Metazoa</taxon>
        <taxon>Chordata</taxon>
        <taxon>Craniata</taxon>
        <taxon>Vertebrata</taxon>
        <taxon>Euteleostomi</taxon>
        <taxon>Actinopterygii</taxon>
        <taxon>Neopterygii</taxon>
        <taxon>Teleostei</taxon>
        <taxon>Ostariophysi</taxon>
        <taxon>Cypriniformes</taxon>
        <taxon>Cyprinidae</taxon>
        <taxon>Cyprininae</taxon>
        <taxon>Sinocyclocheilus</taxon>
    </lineage>
</organism>
<evidence type="ECO:0000256" key="1">
    <source>
        <dbReference type="SAM" id="Phobius"/>
    </source>
</evidence>
<name>A0A672K1C1_SINGR</name>
<proteinExistence type="predicted"/>
<dbReference type="Ensembl" id="ENSSGRT00000004754.1">
    <property type="protein sequence ID" value="ENSSGRP00000004383.1"/>
    <property type="gene ID" value="ENSSGRG00000002740.1"/>
</dbReference>
<evidence type="ECO:0000313" key="2">
    <source>
        <dbReference type="Ensembl" id="ENSSGRP00000004383.1"/>
    </source>
</evidence>